<dbReference type="InterPro" id="IPR023616">
    <property type="entry name" value="Cyt_c_oxase-like_su1_dom"/>
</dbReference>
<dbReference type="GO" id="GO:0016020">
    <property type="term" value="C:membrane"/>
    <property type="evidence" value="ECO:0007669"/>
    <property type="project" value="UniProtKB-SubCell"/>
</dbReference>
<keyword evidence="6" id="KW-0249">Electron transport</keyword>
<feature type="transmembrane region" description="Helical" evidence="7">
    <location>
        <begin position="353"/>
        <end position="374"/>
    </location>
</feature>
<dbReference type="PANTHER" id="PTHR10422">
    <property type="entry name" value="CYTOCHROME C OXIDASE SUBUNIT 1"/>
    <property type="match status" value="1"/>
</dbReference>
<evidence type="ECO:0000256" key="5">
    <source>
        <dbReference type="ARBA" id="ARBA00023136"/>
    </source>
</evidence>
<organism evidence="9">
    <name type="scientific">Thermorudis peleae</name>
    <dbReference type="NCBI Taxonomy" id="1382356"/>
    <lineage>
        <taxon>Bacteria</taxon>
        <taxon>Pseudomonadati</taxon>
        <taxon>Thermomicrobiota</taxon>
        <taxon>Thermomicrobia</taxon>
        <taxon>Thermomicrobia incertae sedis</taxon>
        <taxon>Thermorudis</taxon>
    </lineage>
</organism>
<feature type="transmembrane region" description="Helical" evidence="7">
    <location>
        <begin position="266"/>
        <end position="288"/>
    </location>
</feature>
<feature type="transmembrane region" description="Helical" evidence="7">
    <location>
        <begin position="71"/>
        <end position="91"/>
    </location>
</feature>
<dbReference type="PROSITE" id="PS50855">
    <property type="entry name" value="COX1"/>
    <property type="match status" value="1"/>
</dbReference>
<dbReference type="InterPro" id="IPR023615">
    <property type="entry name" value="Cyt_c_Oxase_su1_BS"/>
</dbReference>
<comment type="caution">
    <text evidence="9">The sequence shown here is derived from an EMBL/GenBank/DDBJ whole genome shotgun (WGS) entry which is preliminary data.</text>
</comment>
<dbReference type="InterPro" id="IPR000883">
    <property type="entry name" value="Cyt_C_Oxase_1"/>
</dbReference>
<feature type="transmembrane region" description="Helical" evidence="7">
    <location>
        <begin position="182"/>
        <end position="210"/>
    </location>
</feature>
<evidence type="ECO:0000256" key="4">
    <source>
        <dbReference type="ARBA" id="ARBA00022989"/>
    </source>
</evidence>
<dbReference type="Pfam" id="PF00115">
    <property type="entry name" value="COX1"/>
    <property type="match status" value="1"/>
</dbReference>
<name>A0A831TDJ3_9BACT</name>
<gene>
    <name evidence="9" type="ORF">ENP34_10400</name>
</gene>
<feature type="transmembrane region" description="Helical" evidence="7">
    <location>
        <begin position="32"/>
        <end position="51"/>
    </location>
</feature>
<feature type="transmembrane region" description="Helical" evidence="7">
    <location>
        <begin position="420"/>
        <end position="441"/>
    </location>
</feature>
<feature type="transmembrane region" description="Helical" evidence="7">
    <location>
        <begin position="386"/>
        <end position="408"/>
    </location>
</feature>
<evidence type="ECO:0000256" key="2">
    <source>
        <dbReference type="ARBA" id="ARBA00022660"/>
    </source>
</evidence>
<reference evidence="9" key="1">
    <citation type="journal article" date="2020" name="mSystems">
        <title>Genome- and Community-Level Interaction Insights into Carbon Utilization and Element Cycling Functions of Hydrothermarchaeota in Hydrothermal Sediment.</title>
        <authorList>
            <person name="Zhou Z."/>
            <person name="Liu Y."/>
            <person name="Xu W."/>
            <person name="Pan J."/>
            <person name="Luo Z.H."/>
            <person name="Li M."/>
        </authorList>
    </citation>
    <scope>NUCLEOTIDE SEQUENCE [LARGE SCALE GENOMIC DNA]</scope>
    <source>
        <strain evidence="9">SpSt-210</strain>
    </source>
</reference>
<dbReference type="PANTHER" id="PTHR10422:SF40">
    <property type="entry name" value="CYTOCHROME C OXIDASE SUBUNIT I"/>
    <property type="match status" value="1"/>
</dbReference>
<protein>
    <submittedName>
        <fullName evidence="9">Cytochrome C oxidase subunit I</fullName>
    </submittedName>
</protein>
<evidence type="ECO:0000256" key="6">
    <source>
        <dbReference type="RuleBase" id="RU000370"/>
    </source>
</evidence>
<keyword evidence="5 7" id="KW-0472">Membrane</keyword>
<dbReference type="GO" id="GO:0020037">
    <property type="term" value="F:heme binding"/>
    <property type="evidence" value="ECO:0007669"/>
    <property type="project" value="InterPro"/>
</dbReference>
<dbReference type="EMBL" id="DSIY01000245">
    <property type="protein sequence ID" value="HEG91832.1"/>
    <property type="molecule type" value="Genomic_DNA"/>
</dbReference>
<evidence type="ECO:0000256" key="1">
    <source>
        <dbReference type="ARBA" id="ARBA00004141"/>
    </source>
</evidence>
<dbReference type="PRINTS" id="PR01165">
    <property type="entry name" value="CYCOXIDASEI"/>
</dbReference>
<evidence type="ECO:0000259" key="8">
    <source>
        <dbReference type="PROSITE" id="PS50855"/>
    </source>
</evidence>
<keyword evidence="3 6" id="KW-0812">Transmembrane</keyword>
<accession>A0A831TDJ3</accession>
<evidence type="ECO:0000256" key="3">
    <source>
        <dbReference type="ARBA" id="ARBA00022692"/>
    </source>
</evidence>
<feature type="transmembrane region" description="Helical" evidence="7">
    <location>
        <begin position="147"/>
        <end position="170"/>
    </location>
</feature>
<evidence type="ECO:0000313" key="9">
    <source>
        <dbReference type="EMBL" id="HEG91832.1"/>
    </source>
</evidence>
<proteinExistence type="inferred from homology"/>
<feature type="transmembrane region" description="Helical" evidence="7">
    <location>
        <begin position="470"/>
        <end position="496"/>
    </location>
</feature>
<feature type="transmembrane region" description="Helical" evidence="7">
    <location>
        <begin position="525"/>
        <end position="548"/>
    </location>
</feature>
<dbReference type="AlphaFoldDB" id="A0A831TDJ3"/>
<keyword evidence="2 6" id="KW-0679">Respiratory chain</keyword>
<keyword evidence="6" id="KW-0408">Iron</keyword>
<evidence type="ECO:0000256" key="7">
    <source>
        <dbReference type="SAM" id="Phobius"/>
    </source>
</evidence>
<sequence>MSSIARTTGMEYSGPAETIYLAEQLWPIRGQLYLGLLGLAIGGYMGLLQALERIGINLYSAHFLKSYYQGLTIHGVLLAFLFTFAFSNSFLSLTTIRGFERPLASTWLAQGAFWTMLAGTVLAAFAILTNQATVLFTFYAPLKASSLFYLGAVFLVLSTWLTSANQLLTLRAWRREHPEEPIPLLGFVSVVPYLMWDLASVGVAILVAVFLLPWSLGIRSYVDPQFDRLLFWFTGHPIVYFWLLPAYVSWYLMIPAQVGGRLFSDGLTRFVFLLFLVLSTPTGLHHQFTDPGMPTVMKTVHLFTTFAVVYPSFITAFTVMAALESGGRARGGRGLLGWIRALPWKDPSVNAQLLAMLVFTLGGATGIVNASYSVNLVVHNTAFVPGHFHMTVGTAVALTAMGVCYWLIPFLSGRELWGRRLALAQAWLWAIGMLVFARGQIAGGLSGMPRRTAIGDAAYLDLFQWSLDNWLTAIGGIVMTTSGLLFFIVMLGTLFFSRPLTAPVEIPVAETVHGARESWPLFDRLGLWFLIAVGLAVVAYVPVILGYLPLNPVSPPIRVY</sequence>
<keyword evidence="6" id="KW-0349">Heme</keyword>
<dbReference type="PROSITE" id="PS00077">
    <property type="entry name" value="COX1_CUB"/>
    <property type="match status" value="1"/>
</dbReference>
<dbReference type="GO" id="GO:0009060">
    <property type="term" value="P:aerobic respiration"/>
    <property type="evidence" value="ECO:0007669"/>
    <property type="project" value="InterPro"/>
</dbReference>
<comment type="subcellular location">
    <subcellularLocation>
        <location evidence="1">Membrane</location>
        <topology evidence="1">Multi-pass membrane protein</topology>
    </subcellularLocation>
</comment>
<dbReference type="Gene3D" id="1.20.210.10">
    <property type="entry name" value="Cytochrome c oxidase-like, subunit I domain"/>
    <property type="match status" value="1"/>
</dbReference>
<feature type="transmembrane region" description="Helical" evidence="7">
    <location>
        <begin position="103"/>
        <end position="127"/>
    </location>
</feature>
<dbReference type="InterPro" id="IPR036927">
    <property type="entry name" value="Cyt_c_oxase-like_su1_sf"/>
</dbReference>
<feature type="domain" description="Cytochrome oxidase subunit I profile" evidence="8">
    <location>
        <begin position="32"/>
        <end position="497"/>
    </location>
</feature>
<feature type="transmembrane region" description="Helical" evidence="7">
    <location>
        <begin position="230"/>
        <end position="254"/>
    </location>
</feature>
<comment type="similarity">
    <text evidence="6">Belongs to the heme-copper respiratory oxidase family.</text>
</comment>
<dbReference type="GO" id="GO:0004129">
    <property type="term" value="F:cytochrome-c oxidase activity"/>
    <property type="evidence" value="ECO:0007669"/>
    <property type="project" value="InterPro"/>
</dbReference>
<keyword evidence="6" id="KW-0479">Metal-binding</keyword>
<feature type="transmembrane region" description="Helical" evidence="7">
    <location>
        <begin position="300"/>
        <end position="323"/>
    </location>
</feature>
<keyword evidence="4 7" id="KW-1133">Transmembrane helix</keyword>
<keyword evidence="6" id="KW-0813">Transport</keyword>
<dbReference type="SUPFAM" id="SSF81442">
    <property type="entry name" value="Cytochrome c oxidase subunit I-like"/>
    <property type="match status" value="1"/>
</dbReference>